<dbReference type="GeneID" id="93703654"/>
<sequence length="67" mass="7399">MENTPKAQPTADVGDMIQVNKGMYKGFKGKVMTVRESSVIVEMGVDSDSGEPVRTVINHRNYKKVKA</sequence>
<accession>A0A1X7G4C5</accession>
<dbReference type="SUPFAM" id="SSF50104">
    <property type="entry name" value="Translation proteins SH3-like domain"/>
    <property type="match status" value="1"/>
</dbReference>
<gene>
    <name evidence="1" type="ORF">BEH_07035</name>
</gene>
<reference evidence="1 2" key="1">
    <citation type="journal article" date="2015" name="PLoS ONE">
        <title>Genome Sequence of Bacillus endophyticus and Analysis of Its Companion Mechanism in the Ketogulonigenium vulgare-Bacillus Strain Consortium.</title>
        <authorList>
            <person name="Jia N."/>
            <person name="Du J."/>
            <person name="Ding M.Z."/>
            <person name="Gao F."/>
            <person name="Yuan Y.J."/>
        </authorList>
    </citation>
    <scope>NUCLEOTIDE SEQUENCE [LARGE SCALE GENOMIC DNA]</scope>
    <source>
        <strain evidence="1 2">Hbe603</strain>
    </source>
</reference>
<dbReference type="Gene3D" id="2.30.30.30">
    <property type="match status" value="1"/>
</dbReference>
<reference evidence="2" key="2">
    <citation type="submission" date="2015-06" db="EMBL/GenBank/DDBJ databases">
        <title>Genome Sequence of Bacillus endophyticus and Analysis of its Companion Mechanism in the Ketogulonigenium vulgare-Bacillus strain Consortium.</title>
        <authorList>
            <person name="Jia N."/>
            <person name="Du J."/>
            <person name="Ding M.-Z."/>
            <person name="Gao F."/>
            <person name="Yuan Y.-J."/>
        </authorList>
    </citation>
    <scope>NUCLEOTIDE SEQUENCE [LARGE SCALE GENOMIC DNA]</scope>
    <source>
        <strain evidence="2">Hbe603</strain>
    </source>
</reference>
<name>A0A0H4KUA4_9BACI</name>
<dbReference type="PATRIC" id="fig|135735.6.peg.1418"/>
<accession>A0A0H4KUA4</accession>
<dbReference type="Pfam" id="PF09953">
    <property type="entry name" value="DUF2187"/>
    <property type="match status" value="1"/>
</dbReference>
<dbReference type="Proteomes" id="UP000036202">
    <property type="component" value="Chromosome"/>
</dbReference>
<evidence type="ECO:0000313" key="2">
    <source>
        <dbReference type="Proteomes" id="UP000036202"/>
    </source>
</evidence>
<dbReference type="InterPro" id="IPR008991">
    <property type="entry name" value="Translation_prot_SH3-like_sf"/>
</dbReference>
<dbReference type="OrthoDB" id="2887719at2"/>
<dbReference type="InterPro" id="IPR018690">
    <property type="entry name" value="DUF2187"/>
</dbReference>
<dbReference type="InterPro" id="IPR014722">
    <property type="entry name" value="Rib_uL2_dom2"/>
</dbReference>
<protein>
    <submittedName>
        <fullName evidence="1">Uncharacterized protein</fullName>
    </submittedName>
</protein>
<dbReference type="KEGG" id="beo:BEH_07035"/>
<organism evidence="1 2">
    <name type="scientific">Priestia filamentosa</name>
    <dbReference type="NCBI Taxonomy" id="1402861"/>
    <lineage>
        <taxon>Bacteria</taxon>
        <taxon>Bacillati</taxon>
        <taxon>Bacillota</taxon>
        <taxon>Bacilli</taxon>
        <taxon>Bacillales</taxon>
        <taxon>Bacillaceae</taxon>
        <taxon>Priestia</taxon>
    </lineage>
</organism>
<evidence type="ECO:0000313" key="1">
    <source>
        <dbReference type="EMBL" id="AKO91878.1"/>
    </source>
</evidence>
<keyword evidence="2" id="KW-1185">Reference proteome</keyword>
<proteinExistence type="predicted"/>
<dbReference type="EMBL" id="CP011974">
    <property type="protein sequence ID" value="AKO91878.1"/>
    <property type="molecule type" value="Genomic_DNA"/>
</dbReference>
<dbReference type="eggNOG" id="ENOG5033JKC">
    <property type="taxonomic scope" value="Bacteria"/>
</dbReference>
<dbReference type="RefSeq" id="WP_019393383.1">
    <property type="nucleotide sequence ID" value="NZ_ALIM01000023.1"/>
</dbReference>
<dbReference type="AlphaFoldDB" id="A0A0H4KUA4"/>